<evidence type="ECO:0000256" key="2">
    <source>
        <dbReference type="ARBA" id="ARBA00005642"/>
    </source>
</evidence>
<dbReference type="Pfam" id="PF01509">
    <property type="entry name" value="TruB_N"/>
    <property type="match status" value="1"/>
</dbReference>
<dbReference type="InterPro" id="IPR002501">
    <property type="entry name" value="PsdUridine_synth_N"/>
</dbReference>
<accession>A0A2S0NJ82</accession>
<dbReference type="CDD" id="cd02573">
    <property type="entry name" value="PseudoU_synth_EcTruB"/>
    <property type="match status" value="1"/>
</dbReference>
<comment type="catalytic activity">
    <reaction evidence="1 5">
        <text>uridine(55) in tRNA = pseudouridine(55) in tRNA</text>
        <dbReference type="Rhea" id="RHEA:42532"/>
        <dbReference type="Rhea" id="RHEA-COMP:10101"/>
        <dbReference type="Rhea" id="RHEA-COMP:10102"/>
        <dbReference type="ChEBI" id="CHEBI:65314"/>
        <dbReference type="ChEBI" id="CHEBI:65315"/>
        <dbReference type="EC" id="5.4.99.25"/>
    </reaction>
</comment>
<dbReference type="GO" id="GO:0031119">
    <property type="term" value="P:tRNA pseudouridine synthesis"/>
    <property type="evidence" value="ECO:0007669"/>
    <property type="project" value="UniProtKB-UniRule"/>
</dbReference>
<dbReference type="Proteomes" id="UP000239250">
    <property type="component" value="Chromosome"/>
</dbReference>
<keyword evidence="4 5" id="KW-0413">Isomerase</keyword>
<evidence type="ECO:0000256" key="3">
    <source>
        <dbReference type="ARBA" id="ARBA00022694"/>
    </source>
</evidence>
<dbReference type="EC" id="5.4.99.25" evidence="5"/>
<dbReference type="GO" id="GO:0160148">
    <property type="term" value="F:tRNA pseudouridine(55) synthase activity"/>
    <property type="evidence" value="ECO:0007669"/>
    <property type="project" value="UniProtKB-EC"/>
</dbReference>
<dbReference type="NCBIfam" id="TIGR00431">
    <property type="entry name" value="TruB"/>
    <property type="match status" value="1"/>
</dbReference>
<name>A0A2S0NJ82_9MOLU</name>
<dbReference type="PANTHER" id="PTHR13767:SF2">
    <property type="entry name" value="PSEUDOURIDYLATE SYNTHASE TRUB1"/>
    <property type="match status" value="1"/>
</dbReference>
<reference evidence="8" key="1">
    <citation type="submission" date="2018-02" db="EMBL/GenBank/DDBJ databases">
        <title>Firefly genomes illuminate parallel origins of bioluminescence in beetles.</title>
        <authorList>
            <person name="Fallon T.R."/>
            <person name="Lower S.E.S."/>
            <person name="Behringer M."/>
            <person name="Weng J.-K."/>
        </authorList>
    </citation>
    <scope>NUCLEOTIDE SEQUENCE [LARGE SCALE GENOMIC DNA]</scope>
</reference>
<keyword evidence="3 5" id="KW-0819">tRNA processing</keyword>
<dbReference type="Gene3D" id="3.30.2350.10">
    <property type="entry name" value="Pseudouridine synthase"/>
    <property type="match status" value="1"/>
</dbReference>
<dbReference type="InterPro" id="IPR020103">
    <property type="entry name" value="PsdUridine_synth_cat_dom_sf"/>
</dbReference>
<dbReference type="AlphaFoldDB" id="A0A2S0NJ82"/>
<organism evidence="7 8">
    <name type="scientific">Williamsoniiplasma luminosum</name>
    <dbReference type="NCBI Taxonomy" id="214888"/>
    <lineage>
        <taxon>Bacteria</taxon>
        <taxon>Bacillati</taxon>
        <taxon>Mycoplasmatota</taxon>
        <taxon>Mollicutes</taxon>
        <taxon>Entomoplasmatales</taxon>
        <taxon>Williamsoniiplasma</taxon>
    </lineage>
</organism>
<dbReference type="EMBL" id="CP027019">
    <property type="protein sequence ID" value="AVP49069.1"/>
    <property type="molecule type" value="Genomic_DNA"/>
</dbReference>
<comment type="similarity">
    <text evidence="2 5">Belongs to the pseudouridine synthase TruB family. Type 1 subfamily.</text>
</comment>
<dbReference type="RefSeq" id="WP_303662415.1">
    <property type="nucleotide sequence ID" value="NZ_CP027019.1"/>
</dbReference>
<dbReference type="SUPFAM" id="SSF55120">
    <property type="entry name" value="Pseudouridine synthase"/>
    <property type="match status" value="1"/>
</dbReference>
<dbReference type="GO" id="GO:1990481">
    <property type="term" value="P:mRNA pseudouridine synthesis"/>
    <property type="evidence" value="ECO:0007669"/>
    <property type="project" value="TreeGrafter"/>
</dbReference>
<sequence length="287" mass="32503">MQDGIIIIDKELNFSSNKIIQQLKRKLRLKKIGHAGTLDPLASGVLIALIGNGTKISDFLLNENKTYQVTIKLFETTSTLDAEGEIIETQTPFAISLEQAQAAIKHFTNLTYDQIPPIYSAIKVDGKKLYEYALQNQDVEIKPRTITINSIELIEFENDKIKMIVNASKGTYIRSFALDFAKQLNTIGFVTELRRLASGGFDLSRAKQVHEITEQDIIPLREVVEIAQQPILKFENTLVFEQGKKVKLDLEIPHPIVFIENNQKQLVAIYEIDQFPIYKSKRGGLNN</sequence>
<evidence type="ECO:0000256" key="4">
    <source>
        <dbReference type="ARBA" id="ARBA00023235"/>
    </source>
</evidence>
<evidence type="ECO:0000259" key="6">
    <source>
        <dbReference type="Pfam" id="PF01509"/>
    </source>
</evidence>
<evidence type="ECO:0000256" key="5">
    <source>
        <dbReference type="HAMAP-Rule" id="MF_01080"/>
    </source>
</evidence>
<protein>
    <recommendedName>
        <fullName evidence="5">tRNA pseudouridine synthase B</fullName>
        <ecNumber evidence="5">5.4.99.25</ecNumber>
    </recommendedName>
    <alternativeName>
        <fullName evidence="5">tRNA pseudouridine(55) synthase</fullName>
        <shortName evidence="5">Psi55 synthase</shortName>
    </alternativeName>
    <alternativeName>
        <fullName evidence="5">tRNA pseudouridylate synthase</fullName>
    </alternativeName>
    <alternativeName>
        <fullName evidence="5">tRNA-uridine isomerase</fullName>
    </alternativeName>
</protein>
<comment type="function">
    <text evidence="5">Responsible for synthesis of pseudouridine from uracil-55 in the psi GC loop of transfer RNAs.</text>
</comment>
<dbReference type="HAMAP" id="MF_01080">
    <property type="entry name" value="TruB_bact"/>
    <property type="match status" value="1"/>
</dbReference>
<evidence type="ECO:0000313" key="8">
    <source>
        <dbReference type="Proteomes" id="UP000239250"/>
    </source>
</evidence>
<evidence type="ECO:0000313" key="7">
    <source>
        <dbReference type="EMBL" id="AVP49069.1"/>
    </source>
</evidence>
<dbReference type="InterPro" id="IPR014780">
    <property type="entry name" value="tRNA_psdUridine_synth_TruB"/>
</dbReference>
<gene>
    <name evidence="5 7" type="primary">truB</name>
    <name evidence="7" type="ORF">C5T88_00515</name>
</gene>
<evidence type="ECO:0000256" key="1">
    <source>
        <dbReference type="ARBA" id="ARBA00000385"/>
    </source>
</evidence>
<feature type="domain" description="Pseudouridine synthase II N-terminal" evidence="6">
    <location>
        <begin position="24"/>
        <end position="173"/>
    </location>
</feature>
<feature type="active site" description="Nucleophile" evidence="5">
    <location>
        <position position="39"/>
    </location>
</feature>
<dbReference type="GO" id="GO:0003723">
    <property type="term" value="F:RNA binding"/>
    <property type="evidence" value="ECO:0007669"/>
    <property type="project" value="InterPro"/>
</dbReference>
<proteinExistence type="inferred from homology"/>
<dbReference type="PANTHER" id="PTHR13767">
    <property type="entry name" value="TRNA-PSEUDOURIDINE SYNTHASE"/>
    <property type="match status" value="1"/>
</dbReference>